<name>A0ABM9L6B8_9MYCO</name>
<reference evidence="1 2" key="1">
    <citation type="submission" date="2023-08" db="EMBL/GenBank/DDBJ databases">
        <authorList>
            <person name="Folkvardsen B D."/>
            <person name="Norman A."/>
        </authorList>
    </citation>
    <scope>NUCLEOTIDE SEQUENCE [LARGE SCALE GENOMIC DNA]</scope>
    <source>
        <strain evidence="1 2">Mu0083</strain>
    </source>
</reference>
<protein>
    <submittedName>
        <fullName evidence="1">Uncharacterized protein</fullName>
    </submittedName>
</protein>
<organism evidence="1 2">
    <name type="scientific">[Mycobacterium] kokjensenii</name>
    <dbReference type="NCBI Taxonomy" id="3064287"/>
    <lineage>
        <taxon>Bacteria</taxon>
        <taxon>Bacillati</taxon>
        <taxon>Actinomycetota</taxon>
        <taxon>Actinomycetes</taxon>
        <taxon>Mycobacteriales</taxon>
        <taxon>Mycobacteriaceae</taxon>
        <taxon>Mycolicibacter</taxon>
    </lineage>
</organism>
<dbReference type="SUPFAM" id="SSF52540">
    <property type="entry name" value="P-loop containing nucleoside triphosphate hydrolases"/>
    <property type="match status" value="1"/>
</dbReference>
<accession>A0ABM9L6B8</accession>
<dbReference type="InterPro" id="IPR027417">
    <property type="entry name" value="P-loop_NTPase"/>
</dbReference>
<gene>
    <name evidence="1" type="ORF">MU0083_000135</name>
</gene>
<evidence type="ECO:0000313" key="1">
    <source>
        <dbReference type="EMBL" id="CAJ1493075.1"/>
    </source>
</evidence>
<dbReference type="EMBL" id="OY726394">
    <property type="protein sequence ID" value="CAJ1493075.1"/>
    <property type="molecule type" value="Genomic_DNA"/>
</dbReference>
<dbReference type="Proteomes" id="UP001190336">
    <property type="component" value="Chromosome"/>
</dbReference>
<dbReference type="RefSeq" id="WP_308474796.1">
    <property type="nucleotide sequence ID" value="NZ_OY726394.1"/>
</dbReference>
<keyword evidence="2" id="KW-1185">Reference proteome</keyword>
<dbReference type="Gene3D" id="3.40.50.300">
    <property type="entry name" value="P-loop containing nucleotide triphosphate hydrolases"/>
    <property type="match status" value="1"/>
</dbReference>
<sequence length="261" mass="26021">MTQGPRRFAAGLARLAAAAGDPRLSAFAAGITAPIGVAVAGRRGVGRRSVAAALGAAGVRIAESPAGSPGADLAVHVVAEVAKPEDVAAVRAAGRRPVLVVLNKTDLGGHCGVAAVAAATGAPVVPMSARWASAATADGLDDAAAAALRGRSGLDDVLAALAAMGAARYHRRMTEVITRLEAMAVGADVGDRIDAFLVDDETVAARMAAAAAVVDVPGEPAPARARRWHGYRGAPLNAARRACAADIARGTLRVWAAGGRS</sequence>
<evidence type="ECO:0000313" key="2">
    <source>
        <dbReference type="Proteomes" id="UP001190336"/>
    </source>
</evidence>
<proteinExistence type="predicted"/>